<evidence type="ECO:0000256" key="3">
    <source>
        <dbReference type="ARBA" id="ARBA00023002"/>
    </source>
</evidence>
<name>A0A0F5YEQ8_9CYAN</name>
<keyword evidence="2" id="KW-0521">NADP</keyword>
<dbReference type="GO" id="GO:0004777">
    <property type="term" value="F:succinate-semialdehyde dehydrogenase (NAD+) activity"/>
    <property type="evidence" value="ECO:0007669"/>
    <property type="project" value="TreeGrafter"/>
</dbReference>
<dbReference type="CDD" id="cd07100">
    <property type="entry name" value="ALDH_SSADH1_GabD1"/>
    <property type="match status" value="1"/>
</dbReference>
<sequence>MGIATINPATGELLKTFEALTDAQIENSLSLAQQAFEQYRHLPYEQKANWMQNAANILETDAEKFAKLMTLEMGKPLTSAIAEAKKSASVCRYYAENAAQFLAPVPAETDASQSYVRYEPMGIILAVMPWNFPFWQVLRFAAPALMAGNVGLLKHASNVPQCALAIAEIFTEAGFPEGVFQTLLIGSDKVAQVIADDRVKAGTLTGSEPAGMSFASLAGKHIKKTVLELGGSDPFIVLESADLEAAVESAVTARMLNNGQSCIAAKRFILAEAIADQFEQGLVEKFQALKIGDPMAADTDVGPLATPDILQDIDNQVKASVAKGAKVLIGGQPLAQPGNFYPPTILSDIPPGTPPYEEEFFGPVALMFRVSNLDEAIKLANSTVFGLGASAWTTDEAERDRLISELDAGAVFINGLVKSDPRLPFGGIKRSGYGRELSIQGIHEFVNIKTVWIQ</sequence>
<dbReference type="PANTHER" id="PTHR43217:SF1">
    <property type="entry name" value="SUCCINATE SEMIALDEHYDE DEHYDROGENASE [NAD(P)+] SAD"/>
    <property type="match status" value="1"/>
</dbReference>
<dbReference type="FunFam" id="3.40.309.10:FF:000010">
    <property type="entry name" value="Gamma-aminobutyraldehyde dehydrogenase"/>
    <property type="match status" value="1"/>
</dbReference>
<dbReference type="PANTHER" id="PTHR43217">
    <property type="entry name" value="SUCCINATE SEMIALDEHYDE DEHYDROGENASE [NAD(P)+] SAD"/>
    <property type="match status" value="1"/>
</dbReference>
<dbReference type="AlphaFoldDB" id="A0A0F5YEQ8"/>
<dbReference type="Gene3D" id="3.40.605.10">
    <property type="entry name" value="Aldehyde Dehydrogenase, Chain A, domain 1"/>
    <property type="match status" value="1"/>
</dbReference>
<keyword evidence="3" id="KW-0560">Oxidoreductase</keyword>
<evidence type="ECO:0000313" key="6">
    <source>
        <dbReference type="Proteomes" id="UP000033607"/>
    </source>
</evidence>
<feature type="domain" description="Aldehyde dehydrogenase" evidence="4">
    <location>
        <begin position="3"/>
        <end position="451"/>
    </location>
</feature>
<evidence type="ECO:0000256" key="1">
    <source>
        <dbReference type="ARBA" id="ARBA00009986"/>
    </source>
</evidence>
<comment type="caution">
    <text evidence="5">The sequence shown here is derived from an EMBL/GenBank/DDBJ whole genome shotgun (WGS) entry which is preliminary data.</text>
</comment>
<dbReference type="FunFam" id="3.40.605.10:FF:000012">
    <property type="entry name" value="NAD-dependent succinate-semialdehyde dehydrogenase"/>
    <property type="match status" value="1"/>
</dbReference>
<dbReference type="GO" id="GO:0004030">
    <property type="term" value="F:aldehyde dehydrogenase [NAD(P)+] activity"/>
    <property type="evidence" value="ECO:0007669"/>
    <property type="project" value="InterPro"/>
</dbReference>
<dbReference type="SUPFAM" id="SSF53720">
    <property type="entry name" value="ALDH-like"/>
    <property type="match status" value="1"/>
</dbReference>
<gene>
    <name evidence="5" type="ORF">WN50_14810</name>
</gene>
<evidence type="ECO:0000313" key="5">
    <source>
        <dbReference type="EMBL" id="KKD37366.1"/>
    </source>
</evidence>
<dbReference type="EMBL" id="LATL02000311">
    <property type="protein sequence ID" value="KKD37366.1"/>
    <property type="molecule type" value="Genomic_DNA"/>
</dbReference>
<protein>
    <submittedName>
        <fullName evidence="5">Succinate-semialdehyde dehydrogenase</fullName>
    </submittedName>
</protein>
<dbReference type="InterPro" id="IPR015590">
    <property type="entry name" value="Aldehyde_DH_dom"/>
</dbReference>
<dbReference type="Proteomes" id="UP000033607">
    <property type="component" value="Unassembled WGS sequence"/>
</dbReference>
<dbReference type="InterPro" id="IPR016161">
    <property type="entry name" value="Ald_DH/histidinol_DH"/>
</dbReference>
<proteinExistence type="inferred from homology"/>
<dbReference type="Pfam" id="PF00171">
    <property type="entry name" value="Aldedh"/>
    <property type="match status" value="1"/>
</dbReference>
<dbReference type="InterPro" id="IPR016162">
    <property type="entry name" value="Ald_DH_N"/>
</dbReference>
<dbReference type="InterPro" id="IPR047110">
    <property type="entry name" value="GABD/Sad-like"/>
</dbReference>
<dbReference type="OrthoDB" id="548310at2"/>
<dbReference type="RefSeq" id="WP_046279329.1">
    <property type="nucleotide sequence ID" value="NZ_LATL02000311.1"/>
</dbReference>
<evidence type="ECO:0000259" key="4">
    <source>
        <dbReference type="Pfam" id="PF00171"/>
    </source>
</evidence>
<dbReference type="InterPro" id="IPR016163">
    <property type="entry name" value="Ald_DH_C"/>
</dbReference>
<reference evidence="5 6" key="1">
    <citation type="submission" date="2015-06" db="EMBL/GenBank/DDBJ databases">
        <title>Draft genome assembly of filamentous brackish cyanobacterium Limnoraphis robusta strain CS-951.</title>
        <authorList>
            <person name="Willis A."/>
            <person name="Parks M."/>
            <person name="Burford M.A."/>
        </authorList>
    </citation>
    <scope>NUCLEOTIDE SEQUENCE [LARGE SCALE GENOMIC DNA]</scope>
    <source>
        <strain evidence="5 6">CS-951</strain>
    </source>
</reference>
<dbReference type="Gene3D" id="3.40.309.10">
    <property type="entry name" value="Aldehyde Dehydrogenase, Chain A, domain 2"/>
    <property type="match status" value="1"/>
</dbReference>
<evidence type="ECO:0000256" key="2">
    <source>
        <dbReference type="ARBA" id="ARBA00022857"/>
    </source>
</evidence>
<dbReference type="InterPro" id="IPR044148">
    <property type="entry name" value="ALDH_GabD1-like"/>
</dbReference>
<organism evidence="5 6">
    <name type="scientific">Limnoraphis robusta CS-951</name>
    <dbReference type="NCBI Taxonomy" id="1637645"/>
    <lineage>
        <taxon>Bacteria</taxon>
        <taxon>Bacillati</taxon>
        <taxon>Cyanobacteriota</taxon>
        <taxon>Cyanophyceae</taxon>
        <taxon>Oscillatoriophycideae</taxon>
        <taxon>Oscillatoriales</taxon>
        <taxon>Sirenicapillariaceae</taxon>
        <taxon>Limnoraphis</taxon>
    </lineage>
</organism>
<accession>A0A0F5YEQ8</accession>
<comment type="similarity">
    <text evidence="1">Belongs to the aldehyde dehydrogenase family.</text>
</comment>
<dbReference type="PATRIC" id="fig|1637645.4.peg.6157"/>